<dbReference type="Pfam" id="PF03704">
    <property type="entry name" value="BTAD"/>
    <property type="match status" value="1"/>
</dbReference>
<evidence type="ECO:0000313" key="4">
    <source>
        <dbReference type="EMBL" id="HIQ83222.1"/>
    </source>
</evidence>
<dbReference type="InterPro" id="IPR005158">
    <property type="entry name" value="BTAD"/>
</dbReference>
<dbReference type="SUPFAM" id="SSF46894">
    <property type="entry name" value="C-terminal effector domain of the bipartite response regulators"/>
    <property type="match status" value="1"/>
</dbReference>
<dbReference type="Gene3D" id="1.25.40.10">
    <property type="entry name" value="Tetratricopeptide repeat domain"/>
    <property type="match status" value="1"/>
</dbReference>
<reference evidence="4" key="2">
    <citation type="journal article" date="2021" name="PeerJ">
        <title>Extensive microbial diversity within the chicken gut microbiome revealed by metagenomics and culture.</title>
        <authorList>
            <person name="Gilroy R."/>
            <person name="Ravi A."/>
            <person name="Getino M."/>
            <person name="Pursley I."/>
            <person name="Horton D.L."/>
            <person name="Alikhan N.F."/>
            <person name="Baker D."/>
            <person name="Gharbi K."/>
            <person name="Hall N."/>
            <person name="Watson M."/>
            <person name="Adriaenssens E.M."/>
            <person name="Foster-Nyarko E."/>
            <person name="Jarju S."/>
            <person name="Secka A."/>
            <person name="Antonio M."/>
            <person name="Oren A."/>
            <person name="Chaudhuri R.R."/>
            <person name="La Ragione R."/>
            <person name="Hildebrand F."/>
            <person name="Pallen M.J."/>
        </authorList>
    </citation>
    <scope>NUCLEOTIDE SEQUENCE</scope>
    <source>
        <strain evidence="4">ChiSjej6B24-2974</strain>
    </source>
</reference>
<dbReference type="Proteomes" id="UP000824260">
    <property type="component" value="Unassembled WGS sequence"/>
</dbReference>
<comment type="caution">
    <text evidence="4">The sequence shown here is derived from an EMBL/GenBank/DDBJ whole genome shotgun (WGS) entry which is preliminary data.</text>
</comment>
<feature type="domain" description="GGDEF" evidence="3">
    <location>
        <begin position="301"/>
        <end position="401"/>
    </location>
</feature>
<organism evidence="4 5">
    <name type="scientific">Candidatus Pullichristensenella stercorigallinarum</name>
    <dbReference type="NCBI Taxonomy" id="2840909"/>
    <lineage>
        <taxon>Bacteria</taxon>
        <taxon>Bacillati</taxon>
        <taxon>Bacillota</taxon>
        <taxon>Clostridia</taxon>
        <taxon>Candidatus Pullichristensenella</taxon>
    </lineage>
</organism>
<keyword evidence="2" id="KW-0238">DNA-binding</keyword>
<dbReference type="SUPFAM" id="SSF55073">
    <property type="entry name" value="Nucleotide cyclase"/>
    <property type="match status" value="1"/>
</dbReference>
<dbReference type="PROSITE" id="PS50887">
    <property type="entry name" value="GGDEF"/>
    <property type="match status" value="1"/>
</dbReference>
<dbReference type="InterPro" id="IPR043128">
    <property type="entry name" value="Rev_trsase/Diguanyl_cyclase"/>
</dbReference>
<dbReference type="Gene3D" id="3.30.70.270">
    <property type="match status" value="1"/>
</dbReference>
<dbReference type="SMART" id="SM00862">
    <property type="entry name" value="Trans_reg_C"/>
    <property type="match status" value="1"/>
</dbReference>
<dbReference type="InterPro" id="IPR051677">
    <property type="entry name" value="AfsR-DnrI-RedD_regulator"/>
</dbReference>
<dbReference type="InterPro" id="IPR011990">
    <property type="entry name" value="TPR-like_helical_dom_sf"/>
</dbReference>
<dbReference type="Pfam" id="PF00486">
    <property type="entry name" value="Trans_reg_C"/>
    <property type="match status" value="1"/>
</dbReference>
<evidence type="ECO:0000256" key="2">
    <source>
        <dbReference type="ARBA" id="ARBA00023125"/>
    </source>
</evidence>
<gene>
    <name evidence="4" type="ORF">IAA52_08990</name>
</gene>
<evidence type="ECO:0000313" key="5">
    <source>
        <dbReference type="Proteomes" id="UP000824260"/>
    </source>
</evidence>
<proteinExistence type="inferred from homology"/>
<dbReference type="InterPro" id="IPR000160">
    <property type="entry name" value="GGDEF_dom"/>
</dbReference>
<protein>
    <submittedName>
        <fullName evidence="4">Winged helix-turn-helix domain-containing protein</fullName>
    </submittedName>
</protein>
<name>A0A9D0ZN10_9FIRM</name>
<accession>A0A9D0ZN10</accession>
<evidence type="ECO:0000259" key="3">
    <source>
        <dbReference type="PROSITE" id="PS50887"/>
    </source>
</evidence>
<dbReference type="InterPro" id="IPR029787">
    <property type="entry name" value="Nucleotide_cyclase"/>
</dbReference>
<dbReference type="EMBL" id="DVFZ01000089">
    <property type="protein sequence ID" value="HIQ83222.1"/>
    <property type="molecule type" value="Genomic_DNA"/>
</dbReference>
<dbReference type="AlphaFoldDB" id="A0A9D0ZN10"/>
<sequence>MAVKVQIKMLGGFHVFADGVVSDEKICKTKKGSMLLQYLILQRGKSVPCIELYEALWPNDESSNPENALKTLVSRTRSLLSTISKELPACIATNRGSYRFNAIANCEVDIYEFETLCDELVMADTLNAETRAKFTRLLSLYTGDLLPYGAGETWVVPRSVDLHNRYMKCIYKYIDMLRAVEDYDEIIRASRVALDIDAFDERLHLDLMDALVKSGRNNESLQQYRHATHMYYRYLGSQPPAGIQEFYKQIITAGNELEMNIDIIRKELSEMGGVTGAFVCEYAVFKDIYNLQIRSMERLGLTMFIVLMKIDRVDGRALEPLKMDDVMKRLLRVLSSNLRKGDIITQFSPSQYALLLPTVNYDTCKMVVERIRRAFYKEQANSNIMLTYRLGPISDKNEPTM</sequence>
<dbReference type="PANTHER" id="PTHR35807">
    <property type="entry name" value="TRANSCRIPTIONAL REGULATOR REDD-RELATED"/>
    <property type="match status" value="1"/>
</dbReference>
<dbReference type="SMART" id="SM01043">
    <property type="entry name" value="BTAD"/>
    <property type="match status" value="1"/>
</dbReference>
<evidence type="ECO:0000256" key="1">
    <source>
        <dbReference type="ARBA" id="ARBA00005820"/>
    </source>
</evidence>
<reference evidence="4" key="1">
    <citation type="submission" date="2020-10" db="EMBL/GenBank/DDBJ databases">
        <authorList>
            <person name="Gilroy R."/>
        </authorList>
    </citation>
    <scope>NUCLEOTIDE SEQUENCE</scope>
    <source>
        <strain evidence="4">ChiSjej6B24-2974</strain>
    </source>
</reference>
<dbReference type="GO" id="GO:0006355">
    <property type="term" value="P:regulation of DNA-templated transcription"/>
    <property type="evidence" value="ECO:0007669"/>
    <property type="project" value="InterPro"/>
</dbReference>
<dbReference type="SUPFAM" id="SSF48452">
    <property type="entry name" value="TPR-like"/>
    <property type="match status" value="1"/>
</dbReference>
<dbReference type="Gene3D" id="1.10.10.10">
    <property type="entry name" value="Winged helix-like DNA-binding domain superfamily/Winged helix DNA-binding domain"/>
    <property type="match status" value="1"/>
</dbReference>
<dbReference type="InterPro" id="IPR036388">
    <property type="entry name" value="WH-like_DNA-bd_sf"/>
</dbReference>
<comment type="similarity">
    <text evidence="1">Belongs to the AfsR/DnrI/RedD regulatory family.</text>
</comment>
<dbReference type="GO" id="GO:0000160">
    <property type="term" value="P:phosphorelay signal transduction system"/>
    <property type="evidence" value="ECO:0007669"/>
    <property type="project" value="InterPro"/>
</dbReference>
<dbReference type="InterPro" id="IPR016032">
    <property type="entry name" value="Sig_transdc_resp-reg_C-effctor"/>
</dbReference>
<dbReference type="GO" id="GO:0003677">
    <property type="term" value="F:DNA binding"/>
    <property type="evidence" value="ECO:0007669"/>
    <property type="project" value="UniProtKB-KW"/>
</dbReference>
<dbReference type="InterPro" id="IPR001867">
    <property type="entry name" value="OmpR/PhoB-type_DNA-bd"/>
</dbReference>